<dbReference type="AlphaFoldDB" id="A0A392QR15"/>
<comment type="caution">
    <text evidence="1">The sequence shown here is derived from an EMBL/GenBank/DDBJ whole genome shotgun (WGS) entry which is preliminary data.</text>
</comment>
<reference evidence="1 2" key="1">
    <citation type="journal article" date="2018" name="Front. Plant Sci.">
        <title>Red Clover (Trifolium pratense) and Zigzag Clover (T. medium) - A Picture of Genomic Similarities and Differences.</title>
        <authorList>
            <person name="Dluhosova J."/>
            <person name="Istvanek J."/>
            <person name="Nedelnik J."/>
            <person name="Repkova J."/>
        </authorList>
    </citation>
    <scope>NUCLEOTIDE SEQUENCE [LARGE SCALE GENOMIC DNA]</scope>
    <source>
        <strain evidence="2">cv. 10/8</strain>
        <tissue evidence="1">Leaf</tissue>
    </source>
</reference>
<sequence length="107" mass="12820">ETITSDDEGAISVWEYLARAEGSYPKRRKFDRGDIVKMRSPNLFNQSAKRRRKWYGPFEVQRKCKGKKWLIWDDRFGLAKVKESELELMEEEDLKEEKKFKKDDVSL</sequence>
<name>A0A392QR15_9FABA</name>
<dbReference type="Proteomes" id="UP000265520">
    <property type="component" value="Unassembled WGS sequence"/>
</dbReference>
<evidence type="ECO:0000313" key="1">
    <source>
        <dbReference type="EMBL" id="MCI26831.1"/>
    </source>
</evidence>
<protein>
    <submittedName>
        <fullName evidence="1">Uncharacterized protein</fullName>
    </submittedName>
</protein>
<evidence type="ECO:0000313" key="2">
    <source>
        <dbReference type="Proteomes" id="UP000265520"/>
    </source>
</evidence>
<feature type="non-terminal residue" evidence="1">
    <location>
        <position position="1"/>
    </location>
</feature>
<proteinExistence type="predicted"/>
<keyword evidence="2" id="KW-1185">Reference proteome</keyword>
<accession>A0A392QR15</accession>
<organism evidence="1 2">
    <name type="scientific">Trifolium medium</name>
    <dbReference type="NCBI Taxonomy" id="97028"/>
    <lineage>
        <taxon>Eukaryota</taxon>
        <taxon>Viridiplantae</taxon>
        <taxon>Streptophyta</taxon>
        <taxon>Embryophyta</taxon>
        <taxon>Tracheophyta</taxon>
        <taxon>Spermatophyta</taxon>
        <taxon>Magnoliopsida</taxon>
        <taxon>eudicotyledons</taxon>
        <taxon>Gunneridae</taxon>
        <taxon>Pentapetalae</taxon>
        <taxon>rosids</taxon>
        <taxon>fabids</taxon>
        <taxon>Fabales</taxon>
        <taxon>Fabaceae</taxon>
        <taxon>Papilionoideae</taxon>
        <taxon>50 kb inversion clade</taxon>
        <taxon>NPAAA clade</taxon>
        <taxon>Hologalegina</taxon>
        <taxon>IRL clade</taxon>
        <taxon>Trifolieae</taxon>
        <taxon>Trifolium</taxon>
    </lineage>
</organism>
<dbReference type="EMBL" id="LXQA010155577">
    <property type="protein sequence ID" value="MCI26831.1"/>
    <property type="molecule type" value="Genomic_DNA"/>
</dbReference>